<gene>
    <name evidence="7" type="ORF">CBR_g29413</name>
</gene>
<feature type="region of interest" description="Disordered" evidence="4">
    <location>
        <begin position="281"/>
        <end position="333"/>
    </location>
</feature>
<evidence type="ECO:0008006" key="9">
    <source>
        <dbReference type="Google" id="ProtNLM"/>
    </source>
</evidence>
<organism evidence="7 8">
    <name type="scientific">Chara braunii</name>
    <name type="common">Braun's stonewort</name>
    <dbReference type="NCBI Taxonomy" id="69332"/>
    <lineage>
        <taxon>Eukaryota</taxon>
        <taxon>Viridiplantae</taxon>
        <taxon>Streptophyta</taxon>
        <taxon>Charophyceae</taxon>
        <taxon>Charales</taxon>
        <taxon>Characeae</taxon>
        <taxon>Chara</taxon>
    </lineage>
</organism>
<evidence type="ECO:0000256" key="2">
    <source>
        <dbReference type="ARBA" id="ARBA00006289"/>
    </source>
</evidence>
<comment type="similarity">
    <text evidence="2">Belongs to the MAK10 family.</text>
</comment>
<evidence type="ECO:0000256" key="1">
    <source>
        <dbReference type="ARBA" id="ARBA00004496"/>
    </source>
</evidence>
<accession>A0A388LAB4</accession>
<dbReference type="STRING" id="69332.A0A388LAB4"/>
<keyword evidence="8" id="KW-1185">Reference proteome</keyword>
<dbReference type="Pfam" id="PF04112">
    <property type="entry name" value="Mak10"/>
    <property type="match status" value="1"/>
</dbReference>
<comment type="caution">
    <text evidence="7">The sequence shown here is derived from an EMBL/GenBank/DDBJ whole genome shotgun (WGS) entry which is preliminary data.</text>
</comment>
<evidence type="ECO:0000313" key="7">
    <source>
        <dbReference type="EMBL" id="GBG79261.1"/>
    </source>
</evidence>
<dbReference type="Gramene" id="GBG79261">
    <property type="protein sequence ID" value="GBG79261"/>
    <property type="gene ID" value="CBR_g29413"/>
</dbReference>
<comment type="subcellular location">
    <subcellularLocation>
        <location evidence="1">Cytoplasm</location>
    </subcellularLocation>
</comment>
<evidence type="ECO:0000256" key="3">
    <source>
        <dbReference type="ARBA" id="ARBA00022490"/>
    </source>
</evidence>
<dbReference type="OrthoDB" id="269405at2759"/>
<evidence type="ECO:0000256" key="4">
    <source>
        <dbReference type="SAM" id="MobiDB-lite"/>
    </source>
</evidence>
<dbReference type="EMBL" id="BFEA01000315">
    <property type="protein sequence ID" value="GBG79261.1"/>
    <property type="molecule type" value="Genomic_DNA"/>
</dbReference>
<evidence type="ECO:0000259" key="5">
    <source>
        <dbReference type="Pfam" id="PF04112"/>
    </source>
</evidence>
<feature type="region of interest" description="Disordered" evidence="4">
    <location>
        <begin position="577"/>
        <end position="600"/>
    </location>
</feature>
<reference evidence="7 8" key="1">
    <citation type="journal article" date="2018" name="Cell">
        <title>The Chara Genome: Secondary Complexity and Implications for Plant Terrestrialization.</title>
        <authorList>
            <person name="Nishiyama T."/>
            <person name="Sakayama H."/>
            <person name="Vries J.D."/>
            <person name="Buschmann H."/>
            <person name="Saint-Marcoux D."/>
            <person name="Ullrich K.K."/>
            <person name="Haas F.B."/>
            <person name="Vanderstraeten L."/>
            <person name="Becker D."/>
            <person name="Lang D."/>
            <person name="Vosolsobe S."/>
            <person name="Rombauts S."/>
            <person name="Wilhelmsson P.K.I."/>
            <person name="Janitza P."/>
            <person name="Kern R."/>
            <person name="Heyl A."/>
            <person name="Rumpler F."/>
            <person name="Villalobos L.I.A.C."/>
            <person name="Clay J.M."/>
            <person name="Skokan R."/>
            <person name="Toyoda A."/>
            <person name="Suzuki Y."/>
            <person name="Kagoshima H."/>
            <person name="Schijlen E."/>
            <person name="Tajeshwar N."/>
            <person name="Catarino B."/>
            <person name="Hetherington A.J."/>
            <person name="Saltykova A."/>
            <person name="Bonnot C."/>
            <person name="Breuninger H."/>
            <person name="Symeonidi A."/>
            <person name="Radhakrishnan G.V."/>
            <person name="Van Nieuwerburgh F."/>
            <person name="Deforce D."/>
            <person name="Chang C."/>
            <person name="Karol K.G."/>
            <person name="Hedrich R."/>
            <person name="Ulvskov P."/>
            <person name="Glockner G."/>
            <person name="Delwiche C.F."/>
            <person name="Petrasek J."/>
            <person name="Van de Peer Y."/>
            <person name="Friml J."/>
            <person name="Beilby M."/>
            <person name="Dolan L."/>
            <person name="Kohara Y."/>
            <person name="Sugano S."/>
            <person name="Fujiyama A."/>
            <person name="Delaux P.-M."/>
            <person name="Quint M."/>
            <person name="TheiBen G."/>
            <person name="Hagemann M."/>
            <person name="Harholt J."/>
            <person name="Dunand C."/>
            <person name="Zachgo S."/>
            <person name="Langdale J."/>
            <person name="Maumus F."/>
            <person name="Straeten D.V.D."/>
            <person name="Gould S.B."/>
            <person name="Rensing S.A."/>
        </authorList>
    </citation>
    <scope>NUCLEOTIDE SEQUENCE [LARGE SCALE GENOMIC DNA]</scope>
    <source>
        <strain evidence="7 8">S276</strain>
    </source>
</reference>
<protein>
    <recommendedName>
        <fullName evidence="9">N-alpha-acetyltransferase 35, NatC auxiliary subunit</fullName>
    </recommendedName>
</protein>
<proteinExistence type="inferred from homology"/>
<dbReference type="GO" id="GO:0031417">
    <property type="term" value="C:NatC complex"/>
    <property type="evidence" value="ECO:0007669"/>
    <property type="project" value="InterPro"/>
</dbReference>
<evidence type="ECO:0000313" key="8">
    <source>
        <dbReference type="Proteomes" id="UP000265515"/>
    </source>
</evidence>
<dbReference type="InterPro" id="IPR057983">
    <property type="entry name" value="NAA35-like_N"/>
</dbReference>
<dbReference type="PANTHER" id="PTHR21373">
    <property type="entry name" value="GLUCOSE REPRESSIBLE PROTEIN MAK10"/>
    <property type="match status" value="1"/>
</dbReference>
<dbReference type="Pfam" id="PF25789">
    <property type="entry name" value="TPR_NAA35"/>
    <property type="match status" value="1"/>
</dbReference>
<dbReference type="PANTHER" id="PTHR21373:SF0">
    <property type="entry name" value="N-ALPHA-ACETYLTRANSFERASE 35, NATC AUXILIARY SUBUNIT"/>
    <property type="match status" value="1"/>
</dbReference>
<sequence length="770" mass="86542">MTTATPAREDAADFPPDKGAAMEMAEEDLMPLLRQACGDMDVGQLIHGENFSLFEAMSALEIMDPKMDAGMATGGYKTVEEAMTHGEAQIELTIPQLLDVMDYVLACEATWHNGHSLAQTVFTCLYLHKPERTVSNPLLHAYCRAVRATCVLLRNWVCRAGIPEEEDFATHTFGLPLDVEGDGRCMSGINVVEEQLSRQLKAIKGGALLKKKGPDEVLVPTQENPELEAYYCSALLSRLRFRKTLYSILLHMEKPQGRGLDAAQKLIRSISDDLACLREYSPSLKRQAPAPTSNGDDGGARNGQSSPVDMEDKGPSGENERSPTGSGRPAIGFNDNINRRLLAPTPPRPISILSWEETLSHFEKLVRDLGCICQLPSMSRSLRELMQFCVDFGKVRPGPIARSLLQMLVLKEDRVLGQEHMGDLLFRDMHLPHDLLRGDCQMAVFTRHTANVIAALLRILCANPSRQRRRLGKFLPDWDILIQEAETAGESKVLMRHMLMTFPNAGNTWWRDNVLASWTVEQTCWVIVHYLMLGFELELYSPSELSMVYWYLENVLVIAINQQLTKERHLYEHSVLSSEQDSASGKKKGNRRKGGSKGKEFHPSNQVLLLECLNGLCQGLVRMIAAFTRDDKFRPIEPPFNSEAQWFEQRFEPLHRVRLPEPLHYADYLKYTDHSNLTVKHLYQLAHECFLSAKLRLREVETGIAKDPHLASYLKAQRVAEVRNMEQVATANLWALKIALLSGPGSDLQASFNFSKHPCFAVAVLKKNVG</sequence>
<dbReference type="InterPro" id="IPR007244">
    <property type="entry name" value="Naa35_N"/>
</dbReference>
<keyword evidence="3" id="KW-0963">Cytoplasm</keyword>
<feature type="compositionally biased region" description="Basic and acidic residues" evidence="4">
    <location>
        <begin position="310"/>
        <end position="321"/>
    </location>
</feature>
<feature type="domain" description="NAA35-like N-terminal" evidence="5">
    <location>
        <begin position="43"/>
        <end position="177"/>
    </location>
</feature>
<dbReference type="OMA" id="QMEWIVQ"/>
<name>A0A388LAB4_CHABU</name>
<dbReference type="InterPro" id="IPR057982">
    <property type="entry name" value="TPR_NAA35"/>
</dbReference>
<dbReference type="Proteomes" id="UP000265515">
    <property type="component" value="Unassembled WGS sequence"/>
</dbReference>
<feature type="domain" description="NAA35-like TPR repeats" evidence="6">
    <location>
        <begin position="372"/>
        <end position="763"/>
    </location>
</feature>
<evidence type="ECO:0000259" key="6">
    <source>
        <dbReference type="Pfam" id="PF25789"/>
    </source>
</evidence>
<feature type="compositionally biased region" description="Basic residues" evidence="4">
    <location>
        <begin position="585"/>
        <end position="596"/>
    </location>
</feature>
<dbReference type="AlphaFoldDB" id="A0A388LAB4"/>